<protein>
    <submittedName>
        <fullName evidence="2">Glutamic acid-rich protein, putative</fullName>
    </submittedName>
</protein>
<feature type="region of interest" description="Disordered" evidence="1">
    <location>
        <begin position="676"/>
        <end position="703"/>
    </location>
</feature>
<evidence type="ECO:0000313" key="2">
    <source>
        <dbReference type="EMBL" id="CEL76055.1"/>
    </source>
</evidence>
<feature type="region of interest" description="Disordered" evidence="1">
    <location>
        <begin position="463"/>
        <end position="506"/>
    </location>
</feature>
<dbReference type="EMBL" id="LN714499">
    <property type="protein sequence ID" value="CEL76055.1"/>
    <property type="molecule type" value="Genomic_DNA"/>
</dbReference>
<proteinExistence type="predicted"/>
<sequence>MTEYGFRKKWSFPFRIECAGPHDQRRVPLRSAAFVSSILFSNKSKFGSLQQKCYSRRATHDRSPSVGKMERKQEGMSQIENAFYGCSATAHFENEKDLDRQLQDNDVDECAQGMGRRHVGETLQNVGETWENTGRGLQSEKEADEAEGNVVKQTLLSRDPSTEAEDDRMKAAREGWERENQGKEEPSEHRQSVSNIESGGDQQRSPHEELETRQLDPLTDYQEATPADNEEQPRERDCDDREEHSVHPSDDEVQQQSHQPEQVESEEEAEEDQKDAASGVTGFLLKEDSGEYYARSNDVDGDETETNSGCHGWSNSVRRCSPGAAKEATPSRTAPSSKAGLYLRFRTIASIVDCLPSLQDPSARRYEATTVAAEILESLEQRAENLLVYNTRIVSQMKKRVESGRTSSGQKGRLRFDSLPDAIEEDEHTMYGQWKLREETAAEAASGLLRALGESALEKIASQDVYRTEGNGQHRTPYAPEYGEDPTQEEHSPCMENPSSRLCSGESNQTVDSELEETNLQEEMHEDISAMSDEKAAKEFDLWLGRTTKIPKDCPPMKREGEPEVSSVLEKALGHSVSRMFPQKEDLSMNHDLGTSWGGKTADVTFAAIDTLDTSAKAAAARQLVTPSLKQEKLWQLFGRDTEAGRLLHQLYASRAAALGAFGIVYPVPKMSKDSKSNPNFLIRDSKSPSIISSRRGHPRRVKVSVPRVGRHPVPQTDGDLHGHAGCGCCSLADSGRPSDYVGGKRSLAKISKGMEQQRKEILAEAQAAAERAATYSRHGQIRERAKEALQEAFYFEECRTLPAAARLPALPRQARQHLLQTSRAGGQEKKGLAGTPFTAKVATGGSTAARRAREWGKQQTDPEEAMNREQKLLFDQTLHEIRYREERLRKLRDELPDDVLTAAACPESRGVAARQKGAFQAVQVRAIQMGRYERVKRKVQENLREESKLVKEIAERVRDLQTLSRLSGEQLHQKTGALDRAPPEA</sequence>
<feature type="compositionally biased region" description="Polar residues" evidence="1">
    <location>
        <begin position="122"/>
        <end position="136"/>
    </location>
</feature>
<feature type="region of interest" description="Disordered" evidence="1">
    <location>
        <begin position="115"/>
        <end position="337"/>
    </location>
</feature>
<feature type="compositionally biased region" description="Polar residues" evidence="1">
    <location>
        <begin position="306"/>
        <end position="318"/>
    </location>
</feature>
<dbReference type="AlphaFoldDB" id="A0A0F7V5N1"/>
<feature type="compositionally biased region" description="Acidic residues" evidence="1">
    <location>
        <begin position="263"/>
        <end position="273"/>
    </location>
</feature>
<feature type="compositionally biased region" description="Polar residues" evidence="1">
    <location>
        <begin position="497"/>
        <end position="506"/>
    </location>
</feature>
<feature type="compositionally biased region" description="Polar residues" evidence="1">
    <location>
        <begin position="192"/>
        <end position="203"/>
    </location>
</feature>
<evidence type="ECO:0000256" key="1">
    <source>
        <dbReference type="SAM" id="MobiDB-lite"/>
    </source>
</evidence>
<feature type="compositionally biased region" description="Basic and acidic residues" evidence="1">
    <location>
        <begin position="167"/>
        <end position="191"/>
    </location>
</feature>
<feature type="compositionally biased region" description="Basic and acidic residues" evidence="1">
    <location>
        <begin position="231"/>
        <end position="250"/>
    </location>
</feature>
<name>A0A0F7V5N1_TOXGV</name>
<accession>A0A0F7V5N1</accession>
<reference evidence="2" key="1">
    <citation type="journal article" date="2015" name="PLoS ONE">
        <title>Comprehensive Evaluation of Toxoplasma gondii VEG and Neospora caninum LIV Genomes with Tachyzoite Stage Transcriptome and Proteome Defines Novel Transcript Features.</title>
        <authorList>
            <person name="Ramaprasad A."/>
            <person name="Mourier T."/>
            <person name="Naeem R."/>
            <person name="Malas T.B."/>
            <person name="Moussa E."/>
            <person name="Panigrahi A."/>
            <person name="Vermont S.J."/>
            <person name="Otto T.D."/>
            <person name="Wastling J."/>
            <person name="Pain A."/>
        </authorList>
    </citation>
    <scope>NUCLEOTIDE SEQUENCE</scope>
    <source>
        <strain evidence="2">VEG</strain>
    </source>
</reference>
<gene>
    <name evidence="2" type="ORF">BN1205_084540</name>
</gene>
<organism evidence="2">
    <name type="scientific">Toxoplasma gondii (strain ATCC 50861 / VEG)</name>
    <dbReference type="NCBI Taxonomy" id="432359"/>
    <lineage>
        <taxon>Eukaryota</taxon>
        <taxon>Sar</taxon>
        <taxon>Alveolata</taxon>
        <taxon>Apicomplexa</taxon>
        <taxon>Conoidasida</taxon>
        <taxon>Coccidia</taxon>
        <taxon>Eucoccidiorida</taxon>
        <taxon>Eimeriorina</taxon>
        <taxon>Sarcocystidae</taxon>
        <taxon>Toxoplasma</taxon>
    </lineage>
</organism>
<feature type="compositionally biased region" description="Basic and acidic residues" evidence="1">
    <location>
        <begin position="204"/>
        <end position="214"/>
    </location>
</feature>